<dbReference type="InterPro" id="IPR027558">
    <property type="entry name" value="Pre_pil_HX9DG_C"/>
</dbReference>
<dbReference type="PANTHER" id="PTHR30093:SF2">
    <property type="entry name" value="TYPE II SECRETION SYSTEM PROTEIN H"/>
    <property type="match status" value="1"/>
</dbReference>
<dbReference type="Pfam" id="PF07963">
    <property type="entry name" value="N_methyl"/>
    <property type="match status" value="1"/>
</dbReference>
<dbReference type="InterPro" id="IPR011453">
    <property type="entry name" value="DUF1559"/>
</dbReference>
<feature type="domain" description="DUF1559" evidence="2">
    <location>
        <begin position="38"/>
        <end position="291"/>
    </location>
</feature>
<dbReference type="OrthoDB" id="255848at2"/>
<dbReference type="Pfam" id="PF07596">
    <property type="entry name" value="SBP_bac_10"/>
    <property type="match status" value="1"/>
</dbReference>
<dbReference type="NCBIfam" id="TIGR04294">
    <property type="entry name" value="pre_pil_HX9DG"/>
    <property type="match status" value="1"/>
</dbReference>
<dbReference type="NCBIfam" id="TIGR02532">
    <property type="entry name" value="IV_pilin_GFxxxE"/>
    <property type="match status" value="1"/>
</dbReference>
<dbReference type="InterPro" id="IPR045584">
    <property type="entry name" value="Pilin-like"/>
</dbReference>
<feature type="transmembrane region" description="Helical" evidence="1">
    <location>
        <begin position="12"/>
        <end position="37"/>
    </location>
</feature>
<dbReference type="PANTHER" id="PTHR30093">
    <property type="entry name" value="GENERAL SECRETION PATHWAY PROTEIN G"/>
    <property type="match status" value="1"/>
</dbReference>
<keyword evidence="1" id="KW-1133">Transmembrane helix</keyword>
<sequence>MQDSQKKSVRKRGFTLIELLVVIAIIAILIALLLPAVQQAREAARRSSCKNNLKQWGLALHNYHETHSGFPPGYFGNGNRMGFHVMLLPFVDQAPLYNKFNFDIHYDMTTPTNNRVLKEQTFALLHCPSYGKRDISGNTKQYTIHYYGVMGAKGTKPGGGTYDIKGYTTQNHGGWAINGILYRNSSIKIRDIHDGTTNTFIMGELSWDPQKVAGAGYTNQRRGWTQGTQTTDSNTSACYSCRNIATVMNSAGYKSGSALFNDASFGSKHVGGCHFMLADGSVRFISENIDFATYLAAGSRDDGETLTLE</sequence>
<accession>A0A517RB74</accession>
<reference evidence="3 4" key="1">
    <citation type="submission" date="2019-02" db="EMBL/GenBank/DDBJ databases">
        <title>Deep-cultivation of Planctomycetes and their phenomic and genomic characterization uncovers novel biology.</title>
        <authorList>
            <person name="Wiegand S."/>
            <person name="Jogler M."/>
            <person name="Boedeker C."/>
            <person name="Pinto D."/>
            <person name="Vollmers J."/>
            <person name="Rivas-Marin E."/>
            <person name="Kohn T."/>
            <person name="Peeters S.H."/>
            <person name="Heuer A."/>
            <person name="Rast P."/>
            <person name="Oberbeckmann S."/>
            <person name="Bunk B."/>
            <person name="Jeske O."/>
            <person name="Meyerdierks A."/>
            <person name="Storesund J.E."/>
            <person name="Kallscheuer N."/>
            <person name="Luecker S."/>
            <person name="Lage O.M."/>
            <person name="Pohl T."/>
            <person name="Merkel B.J."/>
            <person name="Hornburger P."/>
            <person name="Mueller R.-W."/>
            <person name="Bruemmer F."/>
            <person name="Labrenz M."/>
            <person name="Spormann A.M."/>
            <person name="Op den Camp H."/>
            <person name="Overmann J."/>
            <person name="Amann R."/>
            <person name="Jetten M.S.M."/>
            <person name="Mascher T."/>
            <person name="Medema M.H."/>
            <person name="Devos D.P."/>
            <person name="Kaster A.-K."/>
            <person name="Ovreas L."/>
            <person name="Rohde M."/>
            <person name="Galperin M.Y."/>
            <person name="Jogler C."/>
        </authorList>
    </citation>
    <scope>NUCLEOTIDE SEQUENCE [LARGE SCALE GENOMIC DNA]</scope>
    <source>
        <strain evidence="3 4">Pan241w</strain>
    </source>
</reference>
<dbReference type="KEGG" id="gaz:Pan241w_11880"/>
<proteinExistence type="predicted"/>
<evidence type="ECO:0000313" key="3">
    <source>
        <dbReference type="EMBL" id="QDT41128.1"/>
    </source>
</evidence>
<name>A0A517RB74_9PLAN</name>
<dbReference type="EMBL" id="CP036269">
    <property type="protein sequence ID" value="QDT41128.1"/>
    <property type="molecule type" value="Genomic_DNA"/>
</dbReference>
<keyword evidence="4" id="KW-1185">Reference proteome</keyword>
<evidence type="ECO:0000256" key="1">
    <source>
        <dbReference type="SAM" id="Phobius"/>
    </source>
</evidence>
<evidence type="ECO:0000259" key="2">
    <source>
        <dbReference type="Pfam" id="PF07596"/>
    </source>
</evidence>
<dbReference type="PROSITE" id="PS00409">
    <property type="entry name" value="PROKAR_NTER_METHYL"/>
    <property type="match status" value="1"/>
</dbReference>
<dbReference type="Gene3D" id="3.30.700.10">
    <property type="entry name" value="Glycoprotein, Type 4 Pilin"/>
    <property type="match status" value="1"/>
</dbReference>
<keyword evidence="1" id="KW-0472">Membrane</keyword>
<dbReference type="InterPro" id="IPR012902">
    <property type="entry name" value="N_methyl_site"/>
</dbReference>
<dbReference type="RefSeq" id="WP_145212224.1">
    <property type="nucleotide sequence ID" value="NZ_CP036269.1"/>
</dbReference>
<keyword evidence="1" id="KW-0812">Transmembrane</keyword>
<dbReference type="AlphaFoldDB" id="A0A517RB74"/>
<evidence type="ECO:0000313" key="4">
    <source>
        <dbReference type="Proteomes" id="UP000317171"/>
    </source>
</evidence>
<dbReference type="SUPFAM" id="SSF54523">
    <property type="entry name" value="Pili subunits"/>
    <property type="match status" value="1"/>
</dbReference>
<dbReference type="Proteomes" id="UP000317171">
    <property type="component" value="Chromosome"/>
</dbReference>
<organism evidence="3 4">
    <name type="scientific">Gimesia alba</name>
    <dbReference type="NCBI Taxonomy" id="2527973"/>
    <lineage>
        <taxon>Bacteria</taxon>
        <taxon>Pseudomonadati</taxon>
        <taxon>Planctomycetota</taxon>
        <taxon>Planctomycetia</taxon>
        <taxon>Planctomycetales</taxon>
        <taxon>Planctomycetaceae</taxon>
        <taxon>Gimesia</taxon>
    </lineage>
</organism>
<protein>
    <submittedName>
        <fullName evidence="3">Putative major pilin subunit</fullName>
    </submittedName>
</protein>
<gene>
    <name evidence="3" type="ORF">Pan241w_11880</name>
</gene>